<dbReference type="Proteomes" id="UP000320431">
    <property type="component" value="Unassembled WGS sequence"/>
</dbReference>
<protein>
    <submittedName>
        <fullName evidence="1">Uncharacterized protein</fullName>
    </submittedName>
</protein>
<accession>A0A508B1T6</accession>
<comment type="caution">
    <text evidence="1">The sequence shown here is derived from an EMBL/GenBank/DDBJ whole genome shotgun (WGS) entry which is preliminary data.</text>
</comment>
<sequence length="172" mass="18767">MTATASALLSLALAGAGPVVELPGGWRHPVASELEDPLRDDSPSRYTQATADFNGDGIDDTALLLKSRTRSAEALWVRLSDGADGIRWLKPMEIDWEGPDAGVAMAIEVQAPGVIAYGCFDGIEDCDFGPVEERPKLKLSEPSLLYFRPGSAASLYFWSHSRQRFLRVWLSD</sequence>
<evidence type="ECO:0000313" key="2">
    <source>
        <dbReference type="Proteomes" id="UP000320431"/>
    </source>
</evidence>
<evidence type="ECO:0000313" key="1">
    <source>
        <dbReference type="EMBL" id="KAB8198391.1"/>
    </source>
</evidence>
<reference evidence="1 2" key="1">
    <citation type="submission" date="2019-10" db="EMBL/GenBank/DDBJ databases">
        <title>Lysobacter alkalisoli sp. nov., isolated from saline-alkaline soil.</title>
        <authorList>
            <person name="Sun J.-Q."/>
        </authorList>
    </citation>
    <scope>NUCLEOTIDE SEQUENCE [LARGE SCALE GENOMIC DNA]</scope>
    <source>
        <strain evidence="1 2">KCTC 42381</strain>
    </source>
</reference>
<gene>
    <name evidence="1" type="ORF">FKV24_002345</name>
</gene>
<organism evidence="1 2">
    <name type="scientific">Marilutibacter maris</name>
    <dbReference type="NCBI Taxonomy" id="1605891"/>
    <lineage>
        <taxon>Bacteria</taxon>
        <taxon>Pseudomonadati</taxon>
        <taxon>Pseudomonadota</taxon>
        <taxon>Gammaproteobacteria</taxon>
        <taxon>Lysobacterales</taxon>
        <taxon>Lysobacteraceae</taxon>
        <taxon>Marilutibacter</taxon>
    </lineage>
</organism>
<proteinExistence type="predicted"/>
<dbReference type="AlphaFoldDB" id="A0A508B1T6"/>
<name>A0A508B1T6_9GAMM</name>
<dbReference type="RefSeq" id="WP_141481061.1">
    <property type="nucleotide sequence ID" value="NZ_VICD02000025.1"/>
</dbReference>
<dbReference type="EMBL" id="VICD02000025">
    <property type="protein sequence ID" value="KAB8198391.1"/>
    <property type="molecule type" value="Genomic_DNA"/>
</dbReference>